<evidence type="ECO:0000259" key="6">
    <source>
        <dbReference type="PROSITE" id="PS51706"/>
    </source>
</evidence>
<dbReference type="InterPro" id="IPR030393">
    <property type="entry name" value="G_ENGB_dom"/>
</dbReference>
<dbReference type="Pfam" id="PF01926">
    <property type="entry name" value="MMR_HSR1"/>
    <property type="match status" value="1"/>
</dbReference>
<dbReference type="Proteomes" id="UP000756921">
    <property type="component" value="Unassembled WGS sequence"/>
</dbReference>
<comment type="caution">
    <text evidence="7">The sequence shown here is derived from an EMBL/GenBank/DDBJ whole genome shotgun (WGS) entry which is preliminary data.</text>
</comment>
<organism evidence="7 8">
    <name type="scientific">Paraphaeosphaeria minitans</name>
    <dbReference type="NCBI Taxonomy" id="565426"/>
    <lineage>
        <taxon>Eukaryota</taxon>
        <taxon>Fungi</taxon>
        <taxon>Dikarya</taxon>
        <taxon>Ascomycota</taxon>
        <taxon>Pezizomycotina</taxon>
        <taxon>Dothideomycetes</taxon>
        <taxon>Pleosporomycetidae</taxon>
        <taxon>Pleosporales</taxon>
        <taxon>Massarineae</taxon>
        <taxon>Didymosphaeriaceae</taxon>
        <taxon>Paraphaeosphaeria</taxon>
    </lineage>
</organism>
<feature type="region of interest" description="Disordered" evidence="5">
    <location>
        <begin position="28"/>
        <end position="71"/>
    </location>
</feature>
<dbReference type="SUPFAM" id="SSF52540">
    <property type="entry name" value="P-loop containing nucleoside triphosphate hydrolases"/>
    <property type="match status" value="1"/>
</dbReference>
<sequence>MAKHYGLPSVSKKATWKSGLEFSINVGQDALQSRKGQRKSHTRSRHTVHKLPDTRRTGLSNRSHVTASTKTPSFIRERQQEAEFEFVKPSNPSAPPPPVKIWSPEKPMHHMSLHFSKLADFNWYWETLPPTITQKTQAQHFFTMGALPRFLQSVGLFRAFPESDVPEIAFLGRSNVGKSSLLNAIVNADTKALLARTSATPGFTKTMNLYGLGPQQGVHYKKQHSGHGKIVGKGGITIVDMPGYGEGSLIEWGTEIMKYLQGRKQLRRAFVLIDAKHGIKDKDRSLLASLRLGGIPHQVILSKLDKIYLPEAKSIKRFDGKRLDRLRPKGTLQDLRQTMETIREEIQPHAGAGAIGEILACSSEALIDERRLGIDAVRFAMLQAINFPFRSDQSAVELAEKEGPKVRVMKTDVPPQLEAVPETRIKIRMVETGKPENPTATMSAREMRAARRSGQSRGMSAIEMLEKLSGKVI</sequence>
<evidence type="ECO:0000256" key="5">
    <source>
        <dbReference type="SAM" id="MobiDB-lite"/>
    </source>
</evidence>
<gene>
    <name evidence="7" type="ORF">PMIN01_00958</name>
</gene>
<dbReference type="GO" id="GO:0005739">
    <property type="term" value="C:mitochondrion"/>
    <property type="evidence" value="ECO:0007669"/>
    <property type="project" value="TreeGrafter"/>
</dbReference>
<keyword evidence="8" id="KW-1185">Reference proteome</keyword>
<evidence type="ECO:0000256" key="4">
    <source>
        <dbReference type="ARBA" id="ARBA00023134"/>
    </source>
</evidence>
<keyword evidence="1" id="KW-0479">Metal-binding</keyword>
<dbReference type="InterPro" id="IPR027417">
    <property type="entry name" value="P-loop_NTPase"/>
</dbReference>
<feature type="compositionally biased region" description="Polar residues" evidence="5">
    <location>
        <begin position="57"/>
        <end position="71"/>
    </location>
</feature>
<protein>
    <submittedName>
        <fullName evidence="7">Ribosome biogenesis GTP-binding protein</fullName>
    </submittedName>
</protein>
<keyword evidence="2" id="KW-0547">Nucleotide-binding</keyword>
<evidence type="ECO:0000313" key="8">
    <source>
        <dbReference type="Proteomes" id="UP000756921"/>
    </source>
</evidence>
<dbReference type="PANTHER" id="PTHR46498:SF1">
    <property type="entry name" value="GTP-BINDING PROTEIN 8"/>
    <property type="match status" value="1"/>
</dbReference>
<dbReference type="InterPro" id="IPR052279">
    <property type="entry name" value="EngB_GTPase"/>
</dbReference>
<dbReference type="CDD" id="cd01876">
    <property type="entry name" value="YihA_EngB"/>
    <property type="match status" value="1"/>
</dbReference>
<evidence type="ECO:0000313" key="7">
    <source>
        <dbReference type="EMBL" id="KAF9741419.1"/>
    </source>
</evidence>
<dbReference type="EMBL" id="WJXW01000001">
    <property type="protein sequence ID" value="KAF9741419.1"/>
    <property type="molecule type" value="Genomic_DNA"/>
</dbReference>
<dbReference type="GO" id="GO:0046872">
    <property type="term" value="F:metal ion binding"/>
    <property type="evidence" value="ECO:0007669"/>
    <property type="project" value="UniProtKB-KW"/>
</dbReference>
<reference evidence="7" key="1">
    <citation type="journal article" date="2020" name="Mol. Plant Microbe Interact.">
        <title>Genome Sequence of the Biocontrol Agent Coniothyrium minitans strain Conio (IMI 134523).</title>
        <authorList>
            <person name="Patel D."/>
            <person name="Shittu T.A."/>
            <person name="Baroncelli R."/>
            <person name="Muthumeenakshi S."/>
            <person name="Osborne T.H."/>
            <person name="Janganan T.K."/>
            <person name="Sreenivasaprasad S."/>
        </authorList>
    </citation>
    <scope>NUCLEOTIDE SEQUENCE</scope>
    <source>
        <strain evidence="7">Conio</strain>
    </source>
</reference>
<dbReference type="Gene3D" id="3.40.50.300">
    <property type="entry name" value="P-loop containing nucleotide triphosphate hydrolases"/>
    <property type="match status" value="1"/>
</dbReference>
<dbReference type="InterPro" id="IPR006073">
    <property type="entry name" value="GTP-bd"/>
</dbReference>
<accession>A0A9P6GTS3</accession>
<dbReference type="PANTHER" id="PTHR46498">
    <property type="entry name" value="GTP-BINDING PROTEIN 8"/>
    <property type="match status" value="1"/>
</dbReference>
<evidence type="ECO:0000256" key="1">
    <source>
        <dbReference type="ARBA" id="ARBA00022723"/>
    </source>
</evidence>
<name>A0A9P6GTS3_9PLEO</name>
<feature type="domain" description="EngB-type G" evidence="6">
    <location>
        <begin position="164"/>
        <end position="352"/>
    </location>
</feature>
<dbReference type="AlphaFoldDB" id="A0A9P6GTS3"/>
<dbReference type="PROSITE" id="PS51706">
    <property type="entry name" value="G_ENGB"/>
    <property type="match status" value="1"/>
</dbReference>
<proteinExistence type="predicted"/>
<keyword evidence="4" id="KW-0342">GTP-binding</keyword>
<dbReference type="PRINTS" id="PR00326">
    <property type="entry name" value="GTP1OBG"/>
</dbReference>
<feature type="compositionally biased region" description="Basic residues" evidence="5">
    <location>
        <begin position="35"/>
        <end position="49"/>
    </location>
</feature>
<dbReference type="GO" id="GO:0005525">
    <property type="term" value="F:GTP binding"/>
    <property type="evidence" value="ECO:0007669"/>
    <property type="project" value="UniProtKB-KW"/>
</dbReference>
<dbReference type="OrthoDB" id="391988at2759"/>
<evidence type="ECO:0000256" key="2">
    <source>
        <dbReference type="ARBA" id="ARBA00022741"/>
    </source>
</evidence>
<evidence type="ECO:0000256" key="3">
    <source>
        <dbReference type="ARBA" id="ARBA00022842"/>
    </source>
</evidence>
<keyword evidence="3" id="KW-0460">Magnesium</keyword>